<dbReference type="EMBL" id="OIVN01000002">
    <property type="protein sequence ID" value="SPC72305.1"/>
    <property type="molecule type" value="Genomic_DNA"/>
</dbReference>
<evidence type="ECO:0000313" key="1">
    <source>
        <dbReference type="EMBL" id="SPC72305.1"/>
    </source>
</evidence>
<protein>
    <submittedName>
        <fullName evidence="1">Uncharacterized protein</fullName>
    </submittedName>
</protein>
<sequence length="63" mass="7095">MRERAEKQNPAIAALCHCCRSLPSPSHLGLGLRRSLLRGSWPGHSLVEWWLLLGFGWWSGSPE</sequence>
<accession>A0A2N9EC39</accession>
<name>A0A2N9EC39_FAGSY</name>
<proteinExistence type="predicted"/>
<gene>
    <name evidence="1" type="ORF">FSB_LOCUS187</name>
</gene>
<reference evidence="1" key="1">
    <citation type="submission" date="2018-02" db="EMBL/GenBank/DDBJ databases">
        <authorList>
            <person name="Cohen D.B."/>
            <person name="Kent A.D."/>
        </authorList>
    </citation>
    <scope>NUCLEOTIDE SEQUENCE</scope>
</reference>
<organism evidence="1">
    <name type="scientific">Fagus sylvatica</name>
    <name type="common">Beechnut</name>
    <dbReference type="NCBI Taxonomy" id="28930"/>
    <lineage>
        <taxon>Eukaryota</taxon>
        <taxon>Viridiplantae</taxon>
        <taxon>Streptophyta</taxon>
        <taxon>Embryophyta</taxon>
        <taxon>Tracheophyta</taxon>
        <taxon>Spermatophyta</taxon>
        <taxon>Magnoliopsida</taxon>
        <taxon>eudicotyledons</taxon>
        <taxon>Gunneridae</taxon>
        <taxon>Pentapetalae</taxon>
        <taxon>rosids</taxon>
        <taxon>fabids</taxon>
        <taxon>Fagales</taxon>
        <taxon>Fagaceae</taxon>
        <taxon>Fagus</taxon>
    </lineage>
</organism>
<dbReference type="AlphaFoldDB" id="A0A2N9EC39"/>